<evidence type="ECO:0000256" key="6">
    <source>
        <dbReference type="ARBA" id="ARBA00023263"/>
    </source>
</evidence>
<evidence type="ECO:0000259" key="9">
    <source>
        <dbReference type="Pfam" id="PF05567"/>
    </source>
</evidence>
<reference evidence="10" key="1">
    <citation type="submission" date="2021-08" db="EMBL/GenBank/DDBJ databases">
        <title>Complete genome sequence of Pseudomonas phytophila.</title>
        <authorList>
            <person name="Weir B.S."/>
            <person name="Templeton M.D."/>
            <person name="Arshed S."/>
            <person name="Andersen M.T."/>
            <person name="Jayaraman J."/>
        </authorList>
    </citation>
    <scope>NUCLEOTIDE SEQUENCE</scope>
    <source>
        <strain evidence="10">ICMP 23753</strain>
    </source>
</reference>
<feature type="chain" id="PRO_5046368741" evidence="8">
    <location>
        <begin position="30"/>
        <end position="1087"/>
    </location>
</feature>
<dbReference type="InterPro" id="IPR011047">
    <property type="entry name" value="Quinoprotein_ADH-like_sf"/>
</dbReference>
<name>A0ABY6FGX1_9PSED</name>
<evidence type="ECO:0000256" key="8">
    <source>
        <dbReference type="SAM" id="SignalP"/>
    </source>
</evidence>
<dbReference type="SUPFAM" id="SSF50998">
    <property type="entry name" value="Quinoprotein alcohol dehydrogenase-like"/>
    <property type="match status" value="1"/>
</dbReference>
<organism evidence="10 11">
    <name type="scientific">Pseudomonas phytophila</name>
    <dbReference type="NCBI Taxonomy" id="2867264"/>
    <lineage>
        <taxon>Bacteria</taxon>
        <taxon>Pseudomonadati</taxon>
        <taxon>Pseudomonadota</taxon>
        <taxon>Gammaproteobacteria</taxon>
        <taxon>Pseudomonadales</taxon>
        <taxon>Pseudomonadaceae</taxon>
        <taxon>Pseudomonas</taxon>
    </lineage>
</organism>
<feature type="signal peptide" evidence="8">
    <location>
        <begin position="1"/>
        <end position="29"/>
    </location>
</feature>
<evidence type="ECO:0000313" key="10">
    <source>
        <dbReference type="EMBL" id="UXZ97183.1"/>
    </source>
</evidence>
<dbReference type="RefSeq" id="WP_263270273.1">
    <property type="nucleotide sequence ID" value="NZ_CP081201.1"/>
</dbReference>
<keyword evidence="3" id="KW-1029">Fimbrium biogenesis</keyword>
<keyword evidence="4" id="KW-0479">Metal-binding</keyword>
<evidence type="ECO:0000256" key="4">
    <source>
        <dbReference type="ARBA" id="ARBA00022723"/>
    </source>
</evidence>
<feature type="region of interest" description="Disordered" evidence="7">
    <location>
        <begin position="349"/>
        <end position="370"/>
    </location>
</feature>
<proteinExistence type="inferred from homology"/>
<sequence>MPFVKSSGRLLKYLYGALLALYLTAPAYAFTPAQVPLLSSPAVPPNLMLLVDNSGSMYNIIWSSSFDSRVKRTDVSYFSTQCVDITGAIVICPFETTISGDETLTLGDINSSGVLLGISLNCLLGGVPVRRTGTTYCLDLPDPAGNGRTRYTANYLSWLIDSVRPVRVSLIGIGLVTIYYKDYTDGSIPNDYRMNVARSVATNLVTNNTSLRIGLAQFNEPIDGGDRGPGGRISRVINDLSPVTATTYQPNGVNQAQANINITNLKNAITALVPTANTPLAETYYEITRYFRGMTSYSPRQQTTYTSPIQYRCQKNYGVVITDGLPTYDRTFPSNDPDDVADTSRSLPNWDNVANDGTNPITSNSAGGDDEGDTLYLDDLARFAYDIDMRKAGNDLTGKSWDTTGFNVQNMSTYTIGFTTSSDQMLIDAADDSHGRGKYYQTGDSAGLTAALNLALGDIYAKAGSGGGGATNSATLSSGTRFYQTMYDPKDWHGTLKAFNLNATTGALSTALWNTDSLITSSSPGPLFESWNTVSGAKMVLDYNNLTGAQKTAFDATLTNLPSGVTGAQVVNWSKGTANARLRARTILLGDIINSPLIPALPTDKTSADMAGNTTYSTYLTRKASNMNYNLLVNANDGFFNVINPDNGARRYAYMPSTSLASLATIASTTYGSGTHKFTVDGQIAVFDTQAGTSWRTIAFGGTGAGGKAFFAIKLFESDNSIQALWEVKAPDTSTPANLFNNLGYAYSKPDVARMADGTSIVVMGNGYGSFTGDASLFVLNANTGALIREIPIPASAKLADNGLSSVKLRVNAQNVVQAAYAGDLKGRLWKFDMSSSSAANWSVAFSGKPLFTATAPDNTPQPITAQPLLLDHPLNGKMVYFGTGKFSEITDKTTNSQQAFYAIWDGDAATGGYVQNNLQPQNITGTITGNGATYFTTSNNDVDWTLRKGWYMTLSTTDPYVGERIIYPAQTSRGRIIFTTAAVNSSDPCESTGIGRLFELDAAKGGMLNYQVLDTNGDGRIDSADTIVAGIGIGTGIPNLAAIVSGTSGRDDTKYLIDSSGGQATSLQEKGGPANIYQRIMWRQIQ</sequence>
<comment type="subcellular location">
    <subcellularLocation>
        <location evidence="1">Fimbrium</location>
    </subcellularLocation>
</comment>
<keyword evidence="6" id="KW-0281">Fimbrium</keyword>
<evidence type="ECO:0000313" key="11">
    <source>
        <dbReference type="Proteomes" id="UP001063228"/>
    </source>
</evidence>
<accession>A0ABY6FGX1</accession>
<feature type="domain" description="PilY1 beta-propeller" evidence="9">
    <location>
        <begin position="589"/>
        <end position="917"/>
    </location>
</feature>
<feature type="compositionally biased region" description="Polar residues" evidence="7">
    <location>
        <begin position="355"/>
        <end position="366"/>
    </location>
</feature>
<evidence type="ECO:0000256" key="2">
    <source>
        <dbReference type="ARBA" id="ARBA00008387"/>
    </source>
</evidence>
<keyword evidence="8" id="KW-0732">Signal</keyword>
<evidence type="ECO:0000256" key="7">
    <source>
        <dbReference type="SAM" id="MobiDB-lite"/>
    </source>
</evidence>
<dbReference type="EMBL" id="CP081201">
    <property type="protein sequence ID" value="UXZ97183.1"/>
    <property type="molecule type" value="Genomic_DNA"/>
</dbReference>
<keyword evidence="5" id="KW-0106">Calcium</keyword>
<dbReference type="Proteomes" id="UP001063228">
    <property type="component" value="Chromosome"/>
</dbReference>
<dbReference type="InterPro" id="IPR036465">
    <property type="entry name" value="vWFA_dom_sf"/>
</dbReference>
<evidence type="ECO:0000256" key="3">
    <source>
        <dbReference type="ARBA" id="ARBA00022558"/>
    </source>
</evidence>
<comment type="similarity">
    <text evidence="2">Belongs to the PilY1 family.</text>
</comment>
<evidence type="ECO:0000256" key="1">
    <source>
        <dbReference type="ARBA" id="ARBA00004561"/>
    </source>
</evidence>
<dbReference type="InterPro" id="IPR008707">
    <property type="entry name" value="B-propeller_PilY1"/>
</dbReference>
<dbReference type="Pfam" id="PF05567">
    <property type="entry name" value="T4P_PilY1"/>
    <property type="match status" value="1"/>
</dbReference>
<keyword evidence="11" id="KW-1185">Reference proteome</keyword>
<gene>
    <name evidence="10" type="ORF">K3169_04535</name>
</gene>
<evidence type="ECO:0000256" key="5">
    <source>
        <dbReference type="ARBA" id="ARBA00022837"/>
    </source>
</evidence>
<dbReference type="Gene3D" id="3.40.50.410">
    <property type="entry name" value="von Willebrand factor, type A domain"/>
    <property type="match status" value="1"/>
</dbReference>
<protein>
    <submittedName>
        <fullName evidence="10">Pilus assembly protein</fullName>
    </submittedName>
</protein>